<dbReference type="Proteomes" id="UP000694565">
    <property type="component" value="Unplaced"/>
</dbReference>
<feature type="compositionally biased region" description="Low complexity" evidence="1">
    <location>
        <begin position="32"/>
        <end position="45"/>
    </location>
</feature>
<feature type="region of interest" description="Disordered" evidence="1">
    <location>
        <begin position="1"/>
        <end position="85"/>
    </location>
</feature>
<dbReference type="InterPro" id="IPR032226">
    <property type="entry name" value="TNRC6_PABC-bd"/>
</dbReference>
<reference evidence="3" key="1">
    <citation type="submission" date="2025-08" db="UniProtKB">
        <authorList>
            <consortium name="Ensembl"/>
        </authorList>
    </citation>
    <scope>IDENTIFICATION</scope>
</reference>
<accession>A0A8C2WI03</accession>
<dbReference type="AlphaFoldDB" id="A0A8C2WI03"/>
<dbReference type="Ensembl" id="ENSCLMT00005002832.1">
    <property type="protein sequence ID" value="ENSCLMP00005002662.1"/>
    <property type="gene ID" value="ENSCLMG00005001407.1"/>
</dbReference>
<dbReference type="GO" id="GO:0060213">
    <property type="term" value="P:positive regulation of nuclear-transcribed mRNA poly(A) tail shortening"/>
    <property type="evidence" value="ECO:0007669"/>
    <property type="project" value="TreeGrafter"/>
</dbReference>
<sequence length="284" mass="30789">GPVTPMKMPGGSPYSQYDMMVGDGLGDNWHRTPGTKMGTKPTTTPSWPPEFQPGVPWKGIDRVDPDSDPYMTPGSMMGNAVSPNLNDTEHQLLQDNTDSTPPLNTMLPSPGAWPYSASDSPLNNAHNSVKYTDYKTSWPPEPIGHKSWKATRGSSQSQLSRPPPGLASQKQPSPSPWSGGAPRLAGRGWGGGSSTAGNAPTHFSCFVPKGCFLSSRRSACGNIHLILEQQSLIAEIQQDISDLEVLSNLGGSNRERYSLFMTSEKPRGKKRVRLCLRGMRKTLI</sequence>
<feature type="domain" description="TNRC6 PABC binding" evidence="2">
    <location>
        <begin position="4"/>
        <end position="196"/>
    </location>
</feature>
<dbReference type="Pfam" id="PF16608">
    <property type="entry name" value="TNRC6-PABC_bdg"/>
    <property type="match status" value="1"/>
</dbReference>
<protein>
    <recommendedName>
        <fullName evidence="2">TNRC6 PABC binding domain-containing protein</fullName>
    </recommendedName>
</protein>
<dbReference type="PANTHER" id="PTHR13020:SF32">
    <property type="entry name" value="TRINUCLEOTIDE REPEAT-CONTAINING GENE 6B PROTEIN"/>
    <property type="match status" value="1"/>
</dbReference>
<dbReference type="InterPro" id="IPR052068">
    <property type="entry name" value="GW182_domain"/>
</dbReference>
<dbReference type="GeneTree" id="ENSGT00940000155813"/>
<evidence type="ECO:0000256" key="1">
    <source>
        <dbReference type="SAM" id="MobiDB-lite"/>
    </source>
</evidence>
<organism evidence="3 4">
    <name type="scientific">Cyclopterus lumpus</name>
    <name type="common">Lumpsucker</name>
    <dbReference type="NCBI Taxonomy" id="8103"/>
    <lineage>
        <taxon>Eukaryota</taxon>
        <taxon>Metazoa</taxon>
        <taxon>Chordata</taxon>
        <taxon>Craniata</taxon>
        <taxon>Vertebrata</taxon>
        <taxon>Euteleostomi</taxon>
        <taxon>Actinopterygii</taxon>
        <taxon>Neopterygii</taxon>
        <taxon>Teleostei</taxon>
        <taxon>Neoteleostei</taxon>
        <taxon>Acanthomorphata</taxon>
        <taxon>Eupercaria</taxon>
        <taxon>Perciformes</taxon>
        <taxon>Cottioidei</taxon>
        <taxon>Cottales</taxon>
        <taxon>Cyclopteridae</taxon>
        <taxon>Cyclopterus</taxon>
    </lineage>
</organism>
<reference evidence="3" key="2">
    <citation type="submission" date="2025-09" db="UniProtKB">
        <authorList>
            <consortium name="Ensembl"/>
        </authorList>
    </citation>
    <scope>IDENTIFICATION</scope>
</reference>
<evidence type="ECO:0000313" key="3">
    <source>
        <dbReference type="Ensembl" id="ENSCLMP00005002662.1"/>
    </source>
</evidence>
<evidence type="ECO:0000313" key="4">
    <source>
        <dbReference type="Proteomes" id="UP000694565"/>
    </source>
</evidence>
<name>A0A8C2WI03_CYCLU</name>
<proteinExistence type="predicted"/>
<evidence type="ECO:0000259" key="2">
    <source>
        <dbReference type="Pfam" id="PF16608"/>
    </source>
</evidence>
<dbReference type="GO" id="GO:0035195">
    <property type="term" value="P:miRNA-mediated post-transcriptional gene silencing"/>
    <property type="evidence" value="ECO:0007669"/>
    <property type="project" value="TreeGrafter"/>
</dbReference>
<dbReference type="PANTHER" id="PTHR13020">
    <property type="entry name" value="TRINUCLEOTIDE REPEAT-CONTAINING GENE 6"/>
    <property type="match status" value="1"/>
</dbReference>
<dbReference type="GO" id="GO:0005654">
    <property type="term" value="C:nucleoplasm"/>
    <property type="evidence" value="ECO:0007669"/>
    <property type="project" value="TreeGrafter"/>
</dbReference>
<feature type="region of interest" description="Disordered" evidence="1">
    <location>
        <begin position="140"/>
        <end position="193"/>
    </location>
</feature>
<dbReference type="GO" id="GO:0000932">
    <property type="term" value="C:P-body"/>
    <property type="evidence" value="ECO:0007669"/>
    <property type="project" value="TreeGrafter"/>
</dbReference>
<keyword evidence="4" id="KW-1185">Reference proteome</keyword>